<protein>
    <submittedName>
        <fullName evidence="1">Uncharacterized protein</fullName>
    </submittedName>
</protein>
<dbReference type="EMBL" id="BARU01015182">
    <property type="protein sequence ID" value="GAH41119.1"/>
    <property type="molecule type" value="Genomic_DNA"/>
</dbReference>
<accession>X1GHN7</accession>
<proteinExistence type="predicted"/>
<dbReference type="AlphaFoldDB" id="X1GHN7"/>
<reference evidence="1" key="1">
    <citation type="journal article" date="2014" name="Front. Microbiol.">
        <title>High frequency of phylogenetically diverse reductive dehalogenase-homologous genes in deep subseafloor sedimentary metagenomes.</title>
        <authorList>
            <person name="Kawai M."/>
            <person name="Futagami T."/>
            <person name="Toyoda A."/>
            <person name="Takaki Y."/>
            <person name="Nishi S."/>
            <person name="Hori S."/>
            <person name="Arai W."/>
            <person name="Tsubouchi T."/>
            <person name="Morono Y."/>
            <person name="Uchiyama I."/>
            <person name="Ito T."/>
            <person name="Fujiyama A."/>
            <person name="Inagaki F."/>
            <person name="Takami H."/>
        </authorList>
    </citation>
    <scope>NUCLEOTIDE SEQUENCE</scope>
    <source>
        <strain evidence="1">Expedition CK06-06</strain>
    </source>
</reference>
<gene>
    <name evidence="1" type="ORF">S03H2_26289</name>
</gene>
<evidence type="ECO:0000313" key="1">
    <source>
        <dbReference type="EMBL" id="GAH41119.1"/>
    </source>
</evidence>
<sequence length="37" mass="3738">MACSGVSLQIGGITPEASAVKKNMTFGCSPTPVKLTL</sequence>
<comment type="caution">
    <text evidence="1">The sequence shown here is derived from an EMBL/GenBank/DDBJ whole genome shotgun (WGS) entry which is preliminary data.</text>
</comment>
<name>X1GHN7_9ZZZZ</name>
<feature type="non-terminal residue" evidence="1">
    <location>
        <position position="37"/>
    </location>
</feature>
<organism evidence="1">
    <name type="scientific">marine sediment metagenome</name>
    <dbReference type="NCBI Taxonomy" id="412755"/>
    <lineage>
        <taxon>unclassified sequences</taxon>
        <taxon>metagenomes</taxon>
        <taxon>ecological metagenomes</taxon>
    </lineage>
</organism>